<dbReference type="EMBL" id="JAMQAY010000001">
    <property type="protein sequence ID" value="MCM2399845.1"/>
    <property type="molecule type" value="Genomic_DNA"/>
</dbReference>
<accession>A0ABT0V1S6</accession>
<gene>
    <name evidence="1" type="ORF">NBH20_01640</name>
</gene>
<comment type="caution">
    <text evidence="1">The sequence shown here is derived from an EMBL/GenBank/DDBJ whole genome shotgun (WGS) entry which is preliminary data.</text>
</comment>
<name>A0ABT0V1S6_9HYPH</name>
<proteinExistence type="predicted"/>
<organism evidence="1 2">
    <name type="scientific">Ciceribacter sichuanensis</name>
    <dbReference type="NCBI Taxonomy" id="2949647"/>
    <lineage>
        <taxon>Bacteria</taxon>
        <taxon>Pseudomonadati</taxon>
        <taxon>Pseudomonadota</taxon>
        <taxon>Alphaproteobacteria</taxon>
        <taxon>Hyphomicrobiales</taxon>
        <taxon>Rhizobiaceae</taxon>
        <taxon>Ciceribacter</taxon>
    </lineage>
</organism>
<evidence type="ECO:0000313" key="2">
    <source>
        <dbReference type="Proteomes" id="UP001155079"/>
    </source>
</evidence>
<sequence>MTAMPYIYRWNRQGRKGQPCEVLVRTRTMNSRLVRFADGYTMVTSGNALMRNRDASVDCGEKEGHHVDQH</sequence>
<evidence type="ECO:0000313" key="1">
    <source>
        <dbReference type="EMBL" id="MCM2399845.1"/>
    </source>
</evidence>
<keyword evidence="2" id="KW-1185">Reference proteome</keyword>
<dbReference type="Proteomes" id="UP001155079">
    <property type="component" value="Unassembled WGS sequence"/>
</dbReference>
<protein>
    <submittedName>
        <fullName evidence="1">Uncharacterized protein</fullName>
    </submittedName>
</protein>
<dbReference type="RefSeq" id="WP_250943759.1">
    <property type="nucleotide sequence ID" value="NZ_JAMQAY010000001.1"/>
</dbReference>
<reference evidence="1 2" key="1">
    <citation type="submission" date="2022-06" db="EMBL/GenBank/DDBJ databases">
        <authorList>
            <person name="Sun Q."/>
        </authorList>
    </citation>
    <scope>NUCLEOTIDE SEQUENCE [LARGE SCALE GENOMIC DNA]</scope>
    <source>
        <strain evidence="1 2">S153</strain>
    </source>
</reference>